<dbReference type="InterPro" id="IPR014729">
    <property type="entry name" value="Rossmann-like_a/b/a_fold"/>
</dbReference>
<dbReference type="NCBIfam" id="TIGR00268">
    <property type="entry name" value="ATP-dependent sacrificial sulfur transferase LarE"/>
    <property type="match status" value="1"/>
</dbReference>
<evidence type="ECO:0000259" key="1">
    <source>
        <dbReference type="Pfam" id="PF02540"/>
    </source>
</evidence>
<dbReference type="PANTHER" id="PTHR43169">
    <property type="entry name" value="EXSB FAMILY PROTEIN"/>
    <property type="match status" value="1"/>
</dbReference>
<sequence length="276" mass="30597">MEIDPEKIAQLEDYLNKLGKVVVAFSGGVDSTFLAAVAYRALGENALAVTADSPTFSQREKQDACLMAAQIGIRHQFIVTDELNNSKFSAGPPDRCYYCKKDRFLKLRSWAEEQGYNWVIEGSNADDLRDYRPGMKGLAEVAGVKSPLLEIGFSKEEIRAGAKNWGLPVWDKPAAACLASRLAYGLPITAENLQQVELAEEIIRQFSPGQVRVRHHGNLARIEVETSSVPLLLEPTRMAHIAEKLKNLGFTYVTLDLTGYQMGSMNQTLSDTKELE</sequence>
<gene>
    <name evidence="2" type="primary">larE</name>
    <name evidence="2" type="ORF">NVS47_06275</name>
</gene>
<dbReference type="Pfam" id="PF02540">
    <property type="entry name" value="NAD_synthase"/>
    <property type="match status" value="1"/>
</dbReference>
<dbReference type="GO" id="GO:0016740">
    <property type="term" value="F:transferase activity"/>
    <property type="evidence" value="ECO:0007669"/>
    <property type="project" value="UniProtKB-KW"/>
</dbReference>
<proteinExistence type="predicted"/>
<dbReference type="CDD" id="cd01990">
    <property type="entry name" value="LarE-like"/>
    <property type="match status" value="1"/>
</dbReference>
<dbReference type="PIRSF" id="PIRSF006661">
    <property type="entry name" value="PP-lp_UCP006661"/>
    <property type="match status" value="1"/>
</dbReference>
<dbReference type="InterPro" id="IPR022310">
    <property type="entry name" value="NAD/GMP_synthase"/>
</dbReference>
<reference evidence="2 3" key="1">
    <citation type="submission" date="2022-08" db="EMBL/GenBank/DDBJ databases">
        <title>Proteogenomics of the novel Dehalobacterium formicoaceticum strain EZ94 highlights a key role of methyltransferases during anaerobic dichloromethane degradation.</title>
        <authorList>
            <person name="Wasmund K."/>
        </authorList>
    </citation>
    <scope>NUCLEOTIDE SEQUENCE [LARGE SCALE GENOMIC DNA]</scope>
    <source>
        <strain evidence="2 3">EZ94</strain>
    </source>
</reference>
<evidence type="ECO:0000313" key="3">
    <source>
        <dbReference type="Proteomes" id="UP001524944"/>
    </source>
</evidence>
<dbReference type="PANTHER" id="PTHR43169:SF2">
    <property type="entry name" value="NAD_GMP SYNTHASE DOMAIN-CONTAINING PROTEIN"/>
    <property type="match status" value="1"/>
</dbReference>
<protein>
    <submittedName>
        <fullName evidence="2">ATP-dependent sacrificial sulfur transferase LarE</fullName>
    </submittedName>
</protein>
<name>A0ABT1Y5C5_9FIRM</name>
<dbReference type="InterPro" id="IPR005232">
    <property type="entry name" value="LarE"/>
</dbReference>
<organism evidence="2 3">
    <name type="scientific">Dehalobacterium formicoaceticum</name>
    <dbReference type="NCBI Taxonomy" id="51515"/>
    <lineage>
        <taxon>Bacteria</taxon>
        <taxon>Bacillati</taxon>
        <taxon>Bacillota</taxon>
        <taxon>Clostridia</taxon>
        <taxon>Eubacteriales</taxon>
        <taxon>Peptococcaceae</taxon>
        <taxon>Dehalobacterium</taxon>
    </lineage>
</organism>
<dbReference type="Gene3D" id="3.40.50.620">
    <property type="entry name" value="HUPs"/>
    <property type="match status" value="1"/>
</dbReference>
<dbReference type="Proteomes" id="UP001524944">
    <property type="component" value="Unassembled WGS sequence"/>
</dbReference>
<comment type="caution">
    <text evidence="2">The sequence shown here is derived from an EMBL/GenBank/DDBJ whole genome shotgun (WGS) entry which is preliminary data.</text>
</comment>
<keyword evidence="2" id="KW-0808">Transferase</keyword>
<evidence type="ECO:0000313" key="2">
    <source>
        <dbReference type="EMBL" id="MCR6545124.1"/>
    </source>
</evidence>
<dbReference type="EMBL" id="JANPWE010000002">
    <property type="protein sequence ID" value="MCR6545124.1"/>
    <property type="molecule type" value="Genomic_DNA"/>
</dbReference>
<dbReference type="InterPro" id="IPR052188">
    <property type="entry name" value="Ni-pincer_cofactor_biosynth"/>
</dbReference>
<dbReference type="RefSeq" id="WP_089608792.1">
    <property type="nucleotide sequence ID" value="NZ_CP022121.1"/>
</dbReference>
<accession>A0ABT1Y5C5</accession>
<dbReference type="SUPFAM" id="SSF52402">
    <property type="entry name" value="Adenine nucleotide alpha hydrolases-like"/>
    <property type="match status" value="1"/>
</dbReference>
<feature type="domain" description="NAD/GMP synthase" evidence="1">
    <location>
        <begin position="10"/>
        <end position="79"/>
    </location>
</feature>
<keyword evidence="3" id="KW-1185">Reference proteome</keyword>